<accession>A0ABQ4B8V8</accession>
<dbReference type="EMBL" id="BOMS01000042">
    <property type="protein sequence ID" value="GIE66866.1"/>
    <property type="molecule type" value="Genomic_DNA"/>
</dbReference>
<sequence>MRNIMQLLGGVAVAGVVAAGSTAFTAGSGFFSGASGAAPVIVGGTLAAPITVTGATIDTLVFAHDATVKNNIDYFDVALVEDDGTTAITTGTVYATVTATSGTATEVTCALSTAVFRCTAGADWVKITAIAARYVE</sequence>
<protein>
    <submittedName>
        <fullName evidence="1">Uncharacterized protein</fullName>
    </submittedName>
</protein>
<evidence type="ECO:0000313" key="2">
    <source>
        <dbReference type="Proteomes" id="UP000624709"/>
    </source>
</evidence>
<evidence type="ECO:0000313" key="1">
    <source>
        <dbReference type="EMBL" id="GIE66866.1"/>
    </source>
</evidence>
<name>A0ABQ4B8V8_9ACTN</name>
<comment type="caution">
    <text evidence="1">The sequence shown here is derived from an EMBL/GenBank/DDBJ whole genome shotgun (WGS) entry which is preliminary data.</text>
</comment>
<gene>
    <name evidence="1" type="ORF">Apa02nite_029740</name>
</gene>
<keyword evidence="2" id="KW-1185">Reference proteome</keyword>
<dbReference type="RefSeq" id="WP_203825464.1">
    <property type="nucleotide sequence ID" value="NZ_BAAATY010000010.1"/>
</dbReference>
<proteinExistence type="predicted"/>
<organism evidence="1 2">
    <name type="scientific">Actinoplanes palleronii</name>
    <dbReference type="NCBI Taxonomy" id="113570"/>
    <lineage>
        <taxon>Bacteria</taxon>
        <taxon>Bacillati</taxon>
        <taxon>Actinomycetota</taxon>
        <taxon>Actinomycetes</taxon>
        <taxon>Micromonosporales</taxon>
        <taxon>Micromonosporaceae</taxon>
        <taxon>Actinoplanes</taxon>
    </lineage>
</organism>
<dbReference type="Proteomes" id="UP000624709">
    <property type="component" value="Unassembled WGS sequence"/>
</dbReference>
<reference evidence="1 2" key="1">
    <citation type="submission" date="2021-01" db="EMBL/GenBank/DDBJ databases">
        <title>Whole genome shotgun sequence of Actinoplanes palleronii NBRC 14916.</title>
        <authorList>
            <person name="Komaki H."/>
            <person name="Tamura T."/>
        </authorList>
    </citation>
    <scope>NUCLEOTIDE SEQUENCE [LARGE SCALE GENOMIC DNA]</scope>
    <source>
        <strain evidence="1 2">NBRC 14916</strain>
    </source>
</reference>